<dbReference type="Proteomes" id="UP000694845">
    <property type="component" value="Unplaced"/>
</dbReference>
<keyword evidence="2" id="KW-0256">Endoplasmic reticulum</keyword>
<organism evidence="7 8">
    <name type="scientific">Acanthaster planci</name>
    <name type="common">Crown-of-thorns starfish</name>
    <dbReference type="NCBI Taxonomy" id="133434"/>
    <lineage>
        <taxon>Eukaryota</taxon>
        <taxon>Metazoa</taxon>
        <taxon>Echinodermata</taxon>
        <taxon>Eleutherozoa</taxon>
        <taxon>Asterozoa</taxon>
        <taxon>Asteroidea</taxon>
        <taxon>Valvatacea</taxon>
        <taxon>Valvatida</taxon>
        <taxon>Acanthasteridae</taxon>
        <taxon>Acanthaster</taxon>
    </lineage>
</organism>
<keyword evidence="4 6" id="KW-0472">Membrane</keyword>
<dbReference type="GeneID" id="110973221"/>
<name>A0A8B7XH70_ACAPL</name>
<evidence type="ECO:0000256" key="5">
    <source>
        <dbReference type="ARBA" id="ARBA00023329"/>
    </source>
</evidence>
<keyword evidence="7" id="KW-1185">Reference proteome</keyword>
<dbReference type="OMA" id="PYFRGNE"/>
<dbReference type="GO" id="GO:0031410">
    <property type="term" value="C:cytoplasmic vesicle"/>
    <property type="evidence" value="ECO:0007669"/>
    <property type="project" value="UniProtKB-KW"/>
</dbReference>
<keyword evidence="3 6" id="KW-1133">Transmembrane helix</keyword>
<protein>
    <submittedName>
        <fullName evidence="8">Vacuolar ATPase assembly integral membrane protein vma21-like</fullName>
    </submittedName>
</protein>
<reference evidence="8" key="1">
    <citation type="submission" date="2025-08" db="UniProtKB">
        <authorList>
            <consortium name="RefSeq"/>
        </authorList>
    </citation>
    <scope>IDENTIFICATION</scope>
</reference>
<evidence type="ECO:0000313" key="7">
    <source>
        <dbReference type="Proteomes" id="UP000694845"/>
    </source>
</evidence>
<dbReference type="RefSeq" id="XP_022079566.1">
    <property type="nucleotide sequence ID" value="XM_022223874.1"/>
</dbReference>
<accession>A0A8B7XH70</accession>
<evidence type="ECO:0000256" key="4">
    <source>
        <dbReference type="ARBA" id="ARBA00023136"/>
    </source>
</evidence>
<dbReference type="Pfam" id="PF09446">
    <property type="entry name" value="VMA21"/>
    <property type="match status" value="1"/>
</dbReference>
<evidence type="ECO:0000256" key="1">
    <source>
        <dbReference type="ARBA" id="ARBA00022692"/>
    </source>
</evidence>
<dbReference type="GO" id="GO:0005789">
    <property type="term" value="C:endoplasmic reticulum membrane"/>
    <property type="evidence" value="ECO:0007669"/>
    <property type="project" value="TreeGrafter"/>
</dbReference>
<dbReference type="PANTHER" id="PTHR31792">
    <property type="entry name" value="VACUOLAR ATPASE ASSEMBLY INTEGRAL MEMBRANE PROTEIN VMA21"/>
    <property type="match status" value="1"/>
</dbReference>
<dbReference type="KEGG" id="aplc:110973221"/>
<dbReference type="AlphaFoldDB" id="A0A8B7XH70"/>
<proteinExistence type="predicted"/>
<evidence type="ECO:0000256" key="2">
    <source>
        <dbReference type="ARBA" id="ARBA00022824"/>
    </source>
</evidence>
<gene>
    <name evidence="8" type="primary">LOC110973221</name>
</gene>
<evidence type="ECO:0000256" key="6">
    <source>
        <dbReference type="SAM" id="Phobius"/>
    </source>
</evidence>
<dbReference type="PANTHER" id="PTHR31792:SF3">
    <property type="entry name" value="VACUOLAR ATPASE ASSEMBLY INTEGRAL MEMBRANE PROTEIN VMA21"/>
    <property type="match status" value="1"/>
</dbReference>
<keyword evidence="1 6" id="KW-0812">Transmembrane</keyword>
<sequence>MADKSDVAVHRIGGPSTMSPFKTVFLYSGVMLFFPVFMYFFSKAFIFDGLFDMKGSDSIFYAAMTAVVTVHIVLAMFLWAAFKETPQAPPIREVKRE</sequence>
<dbReference type="GO" id="GO:0070072">
    <property type="term" value="P:vacuolar proton-transporting V-type ATPase complex assembly"/>
    <property type="evidence" value="ECO:0007669"/>
    <property type="project" value="InterPro"/>
</dbReference>
<evidence type="ECO:0000313" key="8">
    <source>
        <dbReference type="RefSeq" id="XP_022079566.1"/>
    </source>
</evidence>
<dbReference type="OrthoDB" id="160405at2759"/>
<dbReference type="InterPro" id="IPR019013">
    <property type="entry name" value="Vma21"/>
</dbReference>
<feature type="transmembrane region" description="Helical" evidence="6">
    <location>
        <begin position="24"/>
        <end position="47"/>
    </location>
</feature>
<evidence type="ECO:0000256" key="3">
    <source>
        <dbReference type="ARBA" id="ARBA00022989"/>
    </source>
</evidence>
<keyword evidence="5" id="KW-0968">Cytoplasmic vesicle</keyword>
<feature type="transmembrane region" description="Helical" evidence="6">
    <location>
        <begin position="59"/>
        <end position="82"/>
    </location>
</feature>